<comment type="similarity">
    <text evidence="3 7">Belongs to the flagella basal body rod proteins family.</text>
</comment>
<dbReference type="PANTHER" id="PTHR30033">
    <property type="entry name" value="FLAGELLAR HOOK-ASSOCIATED PROTEIN 1"/>
    <property type="match status" value="1"/>
</dbReference>
<evidence type="ECO:0000313" key="11">
    <source>
        <dbReference type="EMBL" id="CBX30152.1"/>
    </source>
</evidence>
<dbReference type="InterPro" id="IPR002371">
    <property type="entry name" value="FlgK"/>
</dbReference>
<organism evidence="11">
    <name type="scientific">uncultured Desulfobacterium sp</name>
    <dbReference type="NCBI Taxonomy" id="201089"/>
    <lineage>
        <taxon>Bacteria</taxon>
        <taxon>Pseudomonadati</taxon>
        <taxon>Thermodesulfobacteriota</taxon>
        <taxon>Desulfobacteria</taxon>
        <taxon>Desulfobacterales</taxon>
        <taxon>Desulfobacteriaceae</taxon>
        <taxon>Desulfobacterium</taxon>
        <taxon>environmental samples</taxon>
    </lineage>
</organism>
<keyword evidence="5 7" id="KW-0964">Secreted</keyword>
<sequence length="584" mass="62554">MSSLGLVGDIANSALSAQRYGIEITSHNIANVNTNGYTRQNPIYEAKLPGSYSNLLLGRGVDISTVRRISDQFIENQLMQQKSDLSSYEEMENYMKVLEGIFNEDSETSMSNMMSDFWNLWQDISNNPAGYPERSALYEYSVQLADQLNTLDLSMRQVEINLTNSISSGIGNINQLTSEIAKTNKQIVGMESASIANDLRDKRNELISQLSGYIDVKSFEQDNGTLTVVTARGCVLVNGNDSSELALGGVNGNKVEWQGSGGSTTDITGYITNGKLGGWLDMRDQILSKYQLDMDSLTKELAWSVNQQHSQGVGLSTLSTVTGTYGATATNQAMSTASSGLDYYSKVQAGSFNLWVYDADGNVVGTGATPINITAGTTLEDLESAIDLVDVNIDATITTDNTLKITADNGYTFAFSEDTSNVLAALGINTFFSGSSAGDISVNDTISSNMNSIAAARVGSDGSIASGDNSNAISISDLQNTSIPISIWTCDRINGNTEGSVTTSLEDYYHSLAGSIGTASAGVSNSKDFNKVMFDKISGLRDSISAVSLDEEMANLIKFQQAYTAAAKLISIADEMLDTLLNVK</sequence>
<dbReference type="PANTHER" id="PTHR30033:SF1">
    <property type="entry name" value="FLAGELLAR HOOK-ASSOCIATED PROTEIN 1"/>
    <property type="match status" value="1"/>
</dbReference>
<evidence type="ECO:0000256" key="6">
    <source>
        <dbReference type="ARBA" id="ARBA00023143"/>
    </source>
</evidence>
<evidence type="ECO:0000259" key="9">
    <source>
        <dbReference type="Pfam" id="PF06429"/>
    </source>
</evidence>
<feature type="domain" description="Flagellar basal-body/hook protein C-terminal" evidence="9">
    <location>
        <begin position="544"/>
        <end position="582"/>
    </location>
</feature>
<comment type="subcellular location">
    <subcellularLocation>
        <location evidence="1 7">Bacterial flagellum</location>
    </subcellularLocation>
    <subcellularLocation>
        <location evidence="2 7">Secreted</location>
    </subcellularLocation>
</comment>
<accession>E1YHN3</accession>
<dbReference type="SUPFAM" id="SSF64518">
    <property type="entry name" value="Phase 1 flagellin"/>
    <property type="match status" value="1"/>
</dbReference>
<feature type="domain" description="Flagellar hook-associated protein FlgK helical" evidence="10">
    <location>
        <begin position="96"/>
        <end position="316"/>
    </location>
</feature>
<evidence type="ECO:0000256" key="2">
    <source>
        <dbReference type="ARBA" id="ARBA00004613"/>
    </source>
</evidence>
<reference evidence="11" key="1">
    <citation type="journal article" date="2011" name="Environ. Microbiol.">
        <title>Genomic insights into the metabolic potential of the polycyclic aromatic hydrocarbon degrading sulfate-reducing Deltaproteobacterium N47.</title>
        <authorList>
            <person name="Bergmann F."/>
            <person name="Selesi D."/>
            <person name="Weinmaier T."/>
            <person name="Tischler P."/>
            <person name="Rattei T."/>
            <person name="Meckenstock R.U."/>
        </authorList>
    </citation>
    <scope>NUCLEOTIDE SEQUENCE</scope>
</reference>
<proteinExistence type="inferred from homology"/>
<dbReference type="PRINTS" id="PR01005">
    <property type="entry name" value="FLGHOOKAP1"/>
</dbReference>
<dbReference type="EMBL" id="FR695874">
    <property type="protein sequence ID" value="CBX30152.1"/>
    <property type="molecule type" value="Genomic_DNA"/>
</dbReference>
<dbReference type="InterPro" id="IPR010930">
    <property type="entry name" value="Flg_bb/hook_C_dom"/>
</dbReference>
<keyword evidence="6 7" id="KW-0975">Bacterial flagellum</keyword>
<gene>
    <name evidence="7" type="primary">flgK</name>
    <name evidence="11" type="ORF">N47_D29610</name>
</gene>
<dbReference type="Pfam" id="PF06429">
    <property type="entry name" value="Flg_bbr_C"/>
    <property type="match status" value="1"/>
</dbReference>
<dbReference type="NCBIfam" id="TIGR02492">
    <property type="entry name" value="flgK_ends"/>
    <property type="match status" value="1"/>
</dbReference>
<dbReference type="GO" id="GO:0009424">
    <property type="term" value="C:bacterial-type flagellum hook"/>
    <property type="evidence" value="ECO:0007669"/>
    <property type="project" value="UniProtKB-UniRule"/>
</dbReference>
<name>E1YHN3_9BACT</name>
<evidence type="ECO:0000256" key="5">
    <source>
        <dbReference type="ARBA" id="ARBA00022525"/>
    </source>
</evidence>
<dbReference type="AlphaFoldDB" id="E1YHN3"/>
<dbReference type="Pfam" id="PF00460">
    <property type="entry name" value="Flg_bb_rod"/>
    <property type="match status" value="1"/>
</dbReference>
<evidence type="ECO:0000256" key="7">
    <source>
        <dbReference type="RuleBase" id="RU362065"/>
    </source>
</evidence>
<protein>
    <recommendedName>
        <fullName evidence="4 7">Flagellar hook-associated protein 1</fullName>
        <shortName evidence="7">HAP1</shortName>
    </recommendedName>
</protein>
<dbReference type="Pfam" id="PF22638">
    <property type="entry name" value="FlgK_D1"/>
    <property type="match status" value="1"/>
</dbReference>
<evidence type="ECO:0000259" key="8">
    <source>
        <dbReference type="Pfam" id="PF00460"/>
    </source>
</evidence>
<evidence type="ECO:0000259" key="10">
    <source>
        <dbReference type="Pfam" id="PF22638"/>
    </source>
</evidence>
<dbReference type="GO" id="GO:0005576">
    <property type="term" value="C:extracellular region"/>
    <property type="evidence" value="ECO:0007669"/>
    <property type="project" value="UniProtKB-SubCell"/>
</dbReference>
<dbReference type="GO" id="GO:0044780">
    <property type="term" value="P:bacterial-type flagellum assembly"/>
    <property type="evidence" value="ECO:0007669"/>
    <property type="project" value="InterPro"/>
</dbReference>
<evidence type="ECO:0000256" key="4">
    <source>
        <dbReference type="ARBA" id="ARBA00016244"/>
    </source>
</evidence>
<feature type="domain" description="Flagellar basal body rod protein N-terminal" evidence="8">
    <location>
        <begin position="10"/>
        <end position="38"/>
    </location>
</feature>
<dbReference type="GO" id="GO:0005198">
    <property type="term" value="F:structural molecule activity"/>
    <property type="evidence" value="ECO:0007669"/>
    <property type="project" value="UniProtKB-UniRule"/>
</dbReference>
<dbReference type="InterPro" id="IPR001444">
    <property type="entry name" value="Flag_bb_rod_N"/>
</dbReference>
<dbReference type="InterPro" id="IPR053927">
    <property type="entry name" value="FlgK_helical"/>
</dbReference>
<evidence type="ECO:0000256" key="3">
    <source>
        <dbReference type="ARBA" id="ARBA00009677"/>
    </source>
</evidence>
<evidence type="ECO:0000256" key="1">
    <source>
        <dbReference type="ARBA" id="ARBA00004365"/>
    </source>
</evidence>